<dbReference type="EMBL" id="LNTB01000002">
    <property type="protein sequence ID" value="KSW10777.1"/>
    <property type="molecule type" value="Genomic_DNA"/>
</dbReference>
<keyword evidence="2" id="KW-1185">Reference proteome</keyword>
<name>A0A0V8RRY1_PYROC</name>
<dbReference type="AlphaFoldDB" id="A0A0V8RRY1"/>
<comment type="caution">
    <text evidence="1">The sequence shown here is derived from an EMBL/GenBank/DDBJ whole genome shotgun (WGS) entry which is preliminary data.</text>
</comment>
<gene>
    <name evidence="1" type="ORF">CF15_08360</name>
</gene>
<protein>
    <submittedName>
        <fullName evidence="1">Uncharacterized protein</fullName>
    </submittedName>
</protein>
<sequence>MALCSAPPGHVVPVVYQAPVCEDAVYTHEHACDAEAVIAREYKQAALAASFTDKPVYHRCDPVDSMHLPALDYVRDPVHEPVELAEHYDEEAVVLLLEQVIVDV</sequence>
<organism evidence="1 2">
    <name type="scientific">Pyrodictium occultum</name>
    <dbReference type="NCBI Taxonomy" id="2309"/>
    <lineage>
        <taxon>Archaea</taxon>
        <taxon>Thermoproteota</taxon>
        <taxon>Thermoprotei</taxon>
        <taxon>Desulfurococcales</taxon>
        <taxon>Pyrodictiaceae</taxon>
        <taxon>Pyrodictium</taxon>
    </lineage>
</organism>
<evidence type="ECO:0000313" key="1">
    <source>
        <dbReference type="EMBL" id="KSW10777.1"/>
    </source>
</evidence>
<evidence type="ECO:0000313" key="2">
    <source>
        <dbReference type="Proteomes" id="UP000053352"/>
    </source>
</evidence>
<proteinExistence type="predicted"/>
<accession>A0A0V8RRY1</accession>
<dbReference type="Proteomes" id="UP000053352">
    <property type="component" value="Unassembled WGS sequence"/>
</dbReference>
<reference evidence="1 2" key="1">
    <citation type="submission" date="2015-11" db="EMBL/GenBank/DDBJ databases">
        <title>Genome sequence of Pyrodictium occultum PL-19, a marine hyperthermophilic archaeon isolated from Volcano, Italy.</title>
        <authorList>
            <person name="Utturkar S."/>
            <person name="Huber H."/>
            <person name="Leptihn S."/>
            <person name="Brown S."/>
            <person name="Stetter K.O."/>
            <person name="Podar M."/>
        </authorList>
    </citation>
    <scope>NUCLEOTIDE SEQUENCE [LARGE SCALE GENOMIC DNA]</scope>
    <source>
        <strain evidence="1 2">PL-19</strain>
    </source>
</reference>